<sequence length="617" mass="68685">MCGIFGLVTRPGRFSEAEVRTALNTITHRGPDDYGVLKLSAAGRDVWLCQRRLSIIDLSVKGHQPMEGRSRSGAHGWMVYNGEAYNFHELQADMQQEWAFDSSSDTEVLLAGMLTKGPDFLRRVNGMLALALFDANKQTLTLARDKLGKKPLYLYQNDETFAFSSELKPLRELNLPLTVNETAMSYYEWLGYIPHDMTIYKECRKLPASSYLEFDVAQAFEKDKRSVQYWDALTGFGAKFTGNYDEAIEEFLSLLDDATRLRLVADVPVGVFLSGGIDSSLVASSVQRIAPGQITAFSVKFAQTEFDESVVAKDTAAQLGMNLELLELGDEELSRQLEKIPVHYDEPFSDSSQIPTLAISEAARKHVSVVLTGDGGDEVFLGYPRYAFLLKLERMRKLLSAIPLARGTGRLVLGSRFGERLISGLLRANGGNTRKVQSSVNRLKTILEADSIAEVYDSIMSVRPKNEAFSGAATKGEPQLFDLVKSWYPDNNWQALEGLPMQEQLGALDMLTFMRDDVLVKVDRASMAYSLEARSPLLDYRIIEFANSLPLHFKMHEGVHKRILRDALGKRLGGEITKLKKSGFDVPLPMGAGDGQDPQASWNTHVKGAWEASLVRP</sequence>
<dbReference type="NCBIfam" id="TIGR01536">
    <property type="entry name" value="asn_synth_AEB"/>
    <property type="match status" value="1"/>
</dbReference>
<evidence type="ECO:0000256" key="2">
    <source>
        <dbReference type="ARBA" id="ARBA00005752"/>
    </source>
</evidence>
<evidence type="ECO:0000259" key="8">
    <source>
        <dbReference type="PROSITE" id="PS51278"/>
    </source>
</evidence>
<evidence type="ECO:0000256" key="6">
    <source>
        <dbReference type="ARBA" id="ARBA00022962"/>
    </source>
</evidence>
<protein>
    <recommendedName>
        <fullName evidence="3">asparagine synthase (glutamine-hydrolyzing)</fullName>
        <ecNumber evidence="3">6.3.5.4</ecNumber>
    </recommendedName>
</protein>
<dbReference type="GO" id="GO:0006529">
    <property type="term" value="P:asparagine biosynthetic process"/>
    <property type="evidence" value="ECO:0007669"/>
    <property type="project" value="InterPro"/>
</dbReference>
<dbReference type="Proteomes" id="UP000825009">
    <property type="component" value="Chromosome"/>
</dbReference>
<dbReference type="EMBL" id="CP079194">
    <property type="protein sequence ID" value="QXT39461.1"/>
    <property type="molecule type" value="Genomic_DNA"/>
</dbReference>
<dbReference type="EC" id="6.3.5.4" evidence="3"/>
<gene>
    <name evidence="9" type="primary">asnB</name>
    <name evidence="9" type="ORF">KYE46_16300</name>
</gene>
<dbReference type="CDD" id="cd00712">
    <property type="entry name" value="AsnB"/>
    <property type="match status" value="1"/>
</dbReference>
<feature type="domain" description="Glutamine amidotransferase type-2" evidence="8">
    <location>
        <begin position="2"/>
        <end position="217"/>
    </location>
</feature>
<evidence type="ECO:0000313" key="10">
    <source>
        <dbReference type="Proteomes" id="UP000825009"/>
    </source>
</evidence>
<dbReference type="PIRSF" id="PIRSF001589">
    <property type="entry name" value="Asn_synthetase_glu-h"/>
    <property type="match status" value="1"/>
</dbReference>
<reference evidence="9 10" key="1">
    <citation type="submission" date="2021-07" db="EMBL/GenBank/DDBJ databases">
        <title>A novel Jannaschia species isolated from marine dinoflagellate Ceratoperidinium margalefii.</title>
        <authorList>
            <person name="Jiang Y."/>
            <person name="Li Z."/>
        </authorList>
    </citation>
    <scope>NUCLEOTIDE SEQUENCE [LARGE SCALE GENOMIC DNA]</scope>
    <source>
        <strain evidence="9 10">J12C1-MA-4</strain>
    </source>
</reference>
<proteinExistence type="inferred from homology"/>
<dbReference type="Pfam" id="PF13537">
    <property type="entry name" value="GATase_7"/>
    <property type="match status" value="1"/>
</dbReference>
<dbReference type="CDD" id="cd01991">
    <property type="entry name" value="Asn_synthase_B_C"/>
    <property type="match status" value="1"/>
</dbReference>
<dbReference type="PANTHER" id="PTHR43284">
    <property type="entry name" value="ASPARAGINE SYNTHETASE (GLUTAMINE-HYDROLYZING)"/>
    <property type="match status" value="1"/>
</dbReference>
<dbReference type="PANTHER" id="PTHR43284:SF1">
    <property type="entry name" value="ASPARAGINE SYNTHETASE"/>
    <property type="match status" value="1"/>
</dbReference>
<evidence type="ECO:0000256" key="1">
    <source>
        <dbReference type="ARBA" id="ARBA00005187"/>
    </source>
</evidence>
<keyword evidence="6" id="KW-0315">Glutamine amidotransferase</keyword>
<dbReference type="InterPro" id="IPR001962">
    <property type="entry name" value="Asn_synthase"/>
</dbReference>
<comment type="catalytic activity">
    <reaction evidence="7">
        <text>L-aspartate + L-glutamine + ATP + H2O = L-asparagine + L-glutamate + AMP + diphosphate + H(+)</text>
        <dbReference type="Rhea" id="RHEA:12228"/>
        <dbReference type="ChEBI" id="CHEBI:15377"/>
        <dbReference type="ChEBI" id="CHEBI:15378"/>
        <dbReference type="ChEBI" id="CHEBI:29985"/>
        <dbReference type="ChEBI" id="CHEBI:29991"/>
        <dbReference type="ChEBI" id="CHEBI:30616"/>
        <dbReference type="ChEBI" id="CHEBI:33019"/>
        <dbReference type="ChEBI" id="CHEBI:58048"/>
        <dbReference type="ChEBI" id="CHEBI:58359"/>
        <dbReference type="ChEBI" id="CHEBI:456215"/>
        <dbReference type="EC" id="6.3.5.4"/>
    </reaction>
</comment>
<evidence type="ECO:0000256" key="3">
    <source>
        <dbReference type="ARBA" id="ARBA00012737"/>
    </source>
</evidence>
<dbReference type="GO" id="GO:0005524">
    <property type="term" value="F:ATP binding"/>
    <property type="evidence" value="ECO:0007669"/>
    <property type="project" value="UniProtKB-KW"/>
</dbReference>
<dbReference type="InterPro" id="IPR017932">
    <property type="entry name" value="GATase_2_dom"/>
</dbReference>
<dbReference type="InterPro" id="IPR006426">
    <property type="entry name" value="Asn_synth_AEB"/>
</dbReference>
<dbReference type="RefSeq" id="WP_219002107.1">
    <property type="nucleotide sequence ID" value="NZ_CP079194.1"/>
</dbReference>
<keyword evidence="5" id="KW-0067">ATP-binding</keyword>
<keyword evidence="9" id="KW-0436">Ligase</keyword>
<name>A0A8F6TUZ4_9RHOB</name>
<dbReference type="PROSITE" id="PS51278">
    <property type="entry name" value="GATASE_TYPE_2"/>
    <property type="match status" value="1"/>
</dbReference>
<evidence type="ECO:0000256" key="7">
    <source>
        <dbReference type="ARBA" id="ARBA00048741"/>
    </source>
</evidence>
<keyword evidence="4" id="KW-0547">Nucleotide-binding</keyword>
<keyword evidence="10" id="KW-1185">Reference proteome</keyword>
<dbReference type="AlphaFoldDB" id="A0A8F6TUZ4"/>
<comment type="similarity">
    <text evidence="2">Belongs to the asparagine synthetase family.</text>
</comment>
<dbReference type="GO" id="GO:0004066">
    <property type="term" value="F:asparagine synthase (glutamine-hydrolyzing) activity"/>
    <property type="evidence" value="ECO:0007669"/>
    <property type="project" value="UniProtKB-EC"/>
</dbReference>
<accession>A0A8F6TUZ4</accession>
<dbReference type="Pfam" id="PF00733">
    <property type="entry name" value="Asn_synthase"/>
    <property type="match status" value="1"/>
</dbReference>
<dbReference type="KEGG" id="gce:KYE46_16300"/>
<evidence type="ECO:0000256" key="4">
    <source>
        <dbReference type="ARBA" id="ARBA00022741"/>
    </source>
</evidence>
<dbReference type="InterPro" id="IPR051786">
    <property type="entry name" value="ASN_synthetase/amidase"/>
</dbReference>
<organism evidence="9 10">
    <name type="scientific">Gymnodinialimonas ceratoperidinii</name>
    <dbReference type="NCBI Taxonomy" id="2856823"/>
    <lineage>
        <taxon>Bacteria</taxon>
        <taxon>Pseudomonadati</taxon>
        <taxon>Pseudomonadota</taxon>
        <taxon>Alphaproteobacteria</taxon>
        <taxon>Rhodobacterales</taxon>
        <taxon>Paracoccaceae</taxon>
        <taxon>Gymnodinialimonas</taxon>
    </lineage>
</organism>
<comment type="pathway">
    <text evidence="1">Amino-acid biosynthesis; L-asparagine biosynthesis; L-asparagine from L-aspartate (L-Gln route): step 1/1.</text>
</comment>
<dbReference type="InterPro" id="IPR033738">
    <property type="entry name" value="AsnB_N"/>
</dbReference>
<evidence type="ECO:0000313" key="9">
    <source>
        <dbReference type="EMBL" id="QXT39461.1"/>
    </source>
</evidence>
<evidence type="ECO:0000256" key="5">
    <source>
        <dbReference type="ARBA" id="ARBA00022840"/>
    </source>
</evidence>